<name>A0A8J4DXC0_9ACTN</name>
<dbReference type="RefSeq" id="WP_203905340.1">
    <property type="nucleotide sequence ID" value="NZ_BOPF01000058.1"/>
</dbReference>
<evidence type="ECO:0000313" key="2">
    <source>
        <dbReference type="Proteomes" id="UP000619260"/>
    </source>
</evidence>
<reference evidence="1" key="1">
    <citation type="submission" date="2021-01" db="EMBL/GenBank/DDBJ databases">
        <title>Whole genome shotgun sequence of Virgisporangium aliadipatigenens NBRC 105644.</title>
        <authorList>
            <person name="Komaki H."/>
            <person name="Tamura T."/>
        </authorList>
    </citation>
    <scope>NUCLEOTIDE SEQUENCE</scope>
    <source>
        <strain evidence="1">NBRC 105644</strain>
    </source>
</reference>
<gene>
    <name evidence="1" type="ORF">Val02_88280</name>
</gene>
<protein>
    <submittedName>
        <fullName evidence="1">Uncharacterized protein</fullName>
    </submittedName>
</protein>
<keyword evidence="2" id="KW-1185">Reference proteome</keyword>
<dbReference type="AlphaFoldDB" id="A0A8J4DXC0"/>
<sequence>MEPAAQWGMQLAEVSIFGVRTSVTVLRHKHCSLRYVLMPVVHVGRPDYYERLAARLARCGLVVAEGDDSPSSTGFAFVTALRWSGQRRGGPLVHQDIDFAALGVPVVRPDAPNSANRRRDRLTWWDWADVVLLLPCLLVSMAVGGRNWLAARMLDISDLDEPRMRSAALTRIFVTRRDRALVATLIRLHDEHEGSAPRDIGVIYGGAHFPAVVRALAGDLRYRPERDAQWLTAIDF</sequence>
<comment type="caution">
    <text evidence="1">The sequence shown here is derived from an EMBL/GenBank/DDBJ whole genome shotgun (WGS) entry which is preliminary data.</text>
</comment>
<dbReference type="Proteomes" id="UP000619260">
    <property type="component" value="Unassembled WGS sequence"/>
</dbReference>
<proteinExistence type="predicted"/>
<dbReference type="EMBL" id="BOPF01000058">
    <property type="protein sequence ID" value="GIJ51942.1"/>
    <property type="molecule type" value="Genomic_DNA"/>
</dbReference>
<accession>A0A8J4DXC0</accession>
<evidence type="ECO:0000313" key="1">
    <source>
        <dbReference type="EMBL" id="GIJ51942.1"/>
    </source>
</evidence>
<organism evidence="1 2">
    <name type="scientific">Virgisporangium aliadipatigenens</name>
    <dbReference type="NCBI Taxonomy" id="741659"/>
    <lineage>
        <taxon>Bacteria</taxon>
        <taxon>Bacillati</taxon>
        <taxon>Actinomycetota</taxon>
        <taxon>Actinomycetes</taxon>
        <taxon>Micromonosporales</taxon>
        <taxon>Micromonosporaceae</taxon>
        <taxon>Virgisporangium</taxon>
    </lineage>
</organism>